<dbReference type="Gene3D" id="3.40.50.12660">
    <property type="match status" value="2"/>
</dbReference>
<keyword evidence="6" id="KW-1185">Reference proteome</keyword>
<protein>
    <recommendedName>
        <fullName evidence="3">Peptidase C14 caspase domain-containing protein</fullName>
    </recommendedName>
</protein>
<dbReference type="PANTHER" id="PTHR48104:SF30">
    <property type="entry name" value="METACASPASE-1"/>
    <property type="match status" value="1"/>
</dbReference>
<accession>A0A9D4ZKP9</accession>
<dbReference type="InterPro" id="IPR011600">
    <property type="entry name" value="Pept_C14_caspase"/>
</dbReference>
<gene>
    <name evidence="4" type="ORF">GOP47_0006145</name>
    <name evidence="5" type="ORF">GOP47_0006730</name>
</gene>
<sequence>MAKKAVMVGCNYPGTKAELHGCINDVWRMHKALIERFGFDEQDITVLIDTDDQYTQPTGANIKRALHDMVTNSQSGDVLFFHYSGHGTRLPAETGEDDDTGYDECIVPCDMNLINDEDFRELIDKLPKGVAFTIVSDSCHSGGLIEDTKEQIGDSFDPQREPEVDPLQFGDANRGVDGGYEEENEGGGWGGLLKKGFKKAWESDSVRDAMGIGRREKPCHGDDSGAAQQVYLGGDDVEVKNKALSLDTLIDMLKDKTGRQDIEVGSIRPTLYDTFGEDSSSKVKKFVQVMMGRLQKGNEGKEGEGGGFMGVMGGLAAQFLQNQLNQSDDSDAYLKPAMQTDAPSPQAAYAGVKPGTRIADMGVLVSGCQSDQTSADAKPGGDATQAYGALSNAIQTILASSEPGQPIPNRHLVTEARRLLVNQGYTQQPGLYCADQNRDAPFIC</sequence>
<dbReference type="GO" id="GO:0004197">
    <property type="term" value="F:cysteine-type endopeptidase activity"/>
    <property type="evidence" value="ECO:0007669"/>
    <property type="project" value="InterPro"/>
</dbReference>
<evidence type="ECO:0000256" key="1">
    <source>
        <dbReference type="ARBA" id="ARBA00009005"/>
    </source>
</evidence>
<comment type="caution">
    <text evidence="5">The sequence shown here is derived from an EMBL/GenBank/DDBJ whole genome shotgun (WGS) entry which is preliminary data.</text>
</comment>
<evidence type="ECO:0000313" key="5">
    <source>
        <dbReference type="EMBL" id="KAI5079059.1"/>
    </source>
</evidence>
<evidence type="ECO:0000256" key="2">
    <source>
        <dbReference type="SAM" id="MobiDB-lite"/>
    </source>
</evidence>
<dbReference type="GO" id="GO:0005737">
    <property type="term" value="C:cytoplasm"/>
    <property type="evidence" value="ECO:0007669"/>
    <property type="project" value="TreeGrafter"/>
</dbReference>
<evidence type="ECO:0000313" key="6">
    <source>
        <dbReference type="Proteomes" id="UP000886520"/>
    </source>
</evidence>
<dbReference type="OrthoDB" id="3223806at2759"/>
<dbReference type="PANTHER" id="PTHR48104">
    <property type="entry name" value="METACASPASE-4"/>
    <property type="match status" value="1"/>
</dbReference>
<dbReference type="GO" id="GO:0006508">
    <property type="term" value="P:proteolysis"/>
    <property type="evidence" value="ECO:0007669"/>
    <property type="project" value="InterPro"/>
</dbReference>
<feature type="domain" description="Peptidase C14 caspase" evidence="3">
    <location>
        <begin position="3"/>
        <end position="438"/>
    </location>
</feature>
<feature type="compositionally biased region" description="Basic and acidic residues" evidence="2">
    <location>
        <begin position="153"/>
        <end position="163"/>
    </location>
</feature>
<feature type="region of interest" description="Disordered" evidence="2">
    <location>
        <begin position="153"/>
        <end position="174"/>
    </location>
</feature>
<reference evidence="5" key="1">
    <citation type="submission" date="2021-01" db="EMBL/GenBank/DDBJ databases">
        <title>Adiantum capillus-veneris genome.</title>
        <authorList>
            <person name="Fang Y."/>
            <person name="Liao Q."/>
        </authorList>
    </citation>
    <scope>NUCLEOTIDE SEQUENCE</scope>
    <source>
        <strain evidence="5">H3</strain>
        <tissue evidence="5">Leaf</tissue>
    </source>
</reference>
<dbReference type="InterPro" id="IPR050452">
    <property type="entry name" value="Metacaspase"/>
</dbReference>
<dbReference type="EMBL" id="JABFUD020000006">
    <property type="protein sequence ID" value="KAI5078474.1"/>
    <property type="molecule type" value="Genomic_DNA"/>
</dbReference>
<dbReference type="EMBL" id="JABFUD020000006">
    <property type="protein sequence ID" value="KAI5079059.1"/>
    <property type="molecule type" value="Genomic_DNA"/>
</dbReference>
<evidence type="ECO:0000259" key="3">
    <source>
        <dbReference type="Pfam" id="PF00656"/>
    </source>
</evidence>
<name>A0A9D4ZKP9_ADICA</name>
<evidence type="ECO:0000313" key="4">
    <source>
        <dbReference type="EMBL" id="KAI5078474.1"/>
    </source>
</evidence>
<dbReference type="AlphaFoldDB" id="A0A9D4ZKP9"/>
<dbReference type="Proteomes" id="UP000886520">
    <property type="component" value="Chromosome 6"/>
</dbReference>
<organism evidence="5 6">
    <name type="scientific">Adiantum capillus-veneris</name>
    <name type="common">Maidenhair fern</name>
    <dbReference type="NCBI Taxonomy" id="13818"/>
    <lineage>
        <taxon>Eukaryota</taxon>
        <taxon>Viridiplantae</taxon>
        <taxon>Streptophyta</taxon>
        <taxon>Embryophyta</taxon>
        <taxon>Tracheophyta</taxon>
        <taxon>Polypodiopsida</taxon>
        <taxon>Polypodiidae</taxon>
        <taxon>Polypodiales</taxon>
        <taxon>Pteridineae</taxon>
        <taxon>Pteridaceae</taxon>
        <taxon>Vittarioideae</taxon>
        <taxon>Adiantum</taxon>
    </lineage>
</organism>
<proteinExistence type="inferred from homology"/>
<dbReference type="Pfam" id="PF00656">
    <property type="entry name" value="Peptidase_C14"/>
    <property type="match status" value="1"/>
</dbReference>
<comment type="similarity">
    <text evidence="1">Belongs to the peptidase C14B family.</text>
</comment>